<dbReference type="InterPro" id="IPR051206">
    <property type="entry name" value="NAMLAA_amidase_2"/>
</dbReference>
<dbReference type="Pfam" id="PF01510">
    <property type="entry name" value="Amidase_2"/>
    <property type="match status" value="1"/>
</dbReference>
<evidence type="ECO:0000256" key="2">
    <source>
        <dbReference type="ARBA" id="ARBA00011901"/>
    </source>
</evidence>
<dbReference type="PANTHER" id="PTHR30417">
    <property type="entry name" value="N-ACETYLMURAMOYL-L-ALANINE AMIDASE AMID"/>
    <property type="match status" value="1"/>
</dbReference>
<dbReference type="KEGG" id="syc:syc1766_d"/>
<dbReference type="GO" id="GO:0008745">
    <property type="term" value="F:N-acetylmuramoyl-L-alanine amidase activity"/>
    <property type="evidence" value="ECO:0007669"/>
    <property type="project" value="UniProtKB-EC"/>
</dbReference>
<accession>A0A0H3K417</accession>
<dbReference type="InterPro" id="IPR002502">
    <property type="entry name" value="Amidase_domain"/>
</dbReference>
<proteinExistence type="predicted"/>
<evidence type="ECO:0000256" key="5">
    <source>
        <dbReference type="SAM" id="MobiDB-lite"/>
    </source>
</evidence>
<evidence type="ECO:0000256" key="1">
    <source>
        <dbReference type="ARBA" id="ARBA00001561"/>
    </source>
</evidence>
<comment type="catalytic activity">
    <reaction evidence="1">
        <text>Hydrolyzes the link between N-acetylmuramoyl residues and L-amino acid residues in certain cell-wall glycopeptides.</text>
        <dbReference type="EC" id="3.5.1.28"/>
    </reaction>
</comment>
<organism evidence="7 8">
    <name type="scientific">Synechococcus sp. (strain ATCC 27144 / PCC 6301 / SAUG 1402/1)</name>
    <name type="common">Anacystis nidulans</name>
    <dbReference type="NCBI Taxonomy" id="269084"/>
    <lineage>
        <taxon>Bacteria</taxon>
        <taxon>Bacillati</taxon>
        <taxon>Cyanobacteriota</taxon>
        <taxon>Cyanophyceae</taxon>
        <taxon>Synechococcales</taxon>
        <taxon>Synechococcaceae</taxon>
        <taxon>Synechococcus</taxon>
    </lineage>
</organism>
<evidence type="ECO:0000256" key="3">
    <source>
        <dbReference type="ARBA" id="ARBA00022801"/>
    </source>
</evidence>
<keyword evidence="4" id="KW-0961">Cell wall biogenesis/degradation</keyword>
<feature type="domain" description="N-acetylmuramoyl-L-alanine amidase" evidence="6">
    <location>
        <begin position="128"/>
        <end position="282"/>
    </location>
</feature>
<keyword evidence="3" id="KW-0378">Hydrolase</keyword>
<dbReference type="Proteomes" id="UP000001175">
    <property type="component" value="Chromosome"/>
</dbReference>
<dbReference type="SUPFAM" id="SSF55846">
    <property type="entry name" value="N-acetylmuramoyl-L-alanine amidase-like"/>
    <property type="match status" value="1"/>
</dbReference>
<dbReference type="Gene3D" id="3.40.80.10">
    <property type="entry name" value="Peptidoglycan recognition protein-like"/>
    <property type="match status" value="1"/>
</dbReference>
<evidence type="ECO:0000256" key="4">
    <source>
        <dbReference type="ARBA" id="ARBA00023316"/>
    </source>
</evidence>
<dbReference type="CDD" id="cd06583">
    <property type="entry name" value="PGRP"/>
    <property type="match status" value="1"/>
</dbReference>
<protein>
    <recommendedName>
        <fullName evidence="2">N-acetylmuramoyl-L-alanine amidase</fullName>
        <ecNumber evidence="2">3.5.1.28</ecNumber>
    </recommendedName>
</protein>
<dbReference type="PANTHER" id="PTHR30417:SF1">
    <property type="entry name" value="N-ACETYLMURAMOYL-L-ALANINE AMIDASE AMID"/>
    <property type="match status" value="1"/>
</dbReference>
<reference evidence="7 8" key="1">
    <citation type="journal article" date="2007" name="Photosyn. Res.">
        <title>Complete nucleotide sequence of the freshwater unicellular cyanobacterium Synechococcus elongatus PCC 6301 chromosome: gene content and organization.</title>
        <authorList>
            <person name="Sugita C."/>
            <person name="Ogata K."/>
            <person name="Shikata M."/>
            <person name="Jikuya H."/>
            <person name="Takano J."/>
            <person name="Furumichi M."/>
            <person name="Kanehisa M."/>
            <person name="Omata T."/>
            <person name="Sugiura M."/>
            <person name="Sugita M."/>
        </authorList>
    </citation>
    <scope>NUCLEOTIDE SEQUENCE [LARGE SCALE GENOMIC DNA]</scope>
    <source>
        <strain evidence="8">ATCC 27144 / PCC 6301 / SAUG 1402/1</strain>
    </source>
</reference>
<dbReference type="EMBL" id="AP008231">
    <property type="protein sequence ID" value="BAD79956.1"/>
    <property type="molecule type" value="Genomic_DNA"/>
</dbReference>
<dbReference type="GO" id="GO:0009254">
    <property type="term" value="P:peptidoglycan turnover"/>
    <property type="evidence" value="ECO:0007669"/>
    <property type="project" value="TreeGrafter"/>
</dbReference>
<dbReference type="GO" id="GO:0071555">
    <property type="term" value="P:cell wall organization"/>
    <property type="evidence" value="ECO:0007669"/>
    <property type="project" value="UniProtKB-KW"/>
</dbReference>
<evidence type="ECO:0000259" key="6">
    <source>
        <dbReference type="SMART" id="SM00644"/>
    </source>
</evidence>
<dbReference type="EC" id="3.5.1.28" evidence="2"/>
<name>A0A0H3K417_SYNP6</name>
<feature type="region of interest" description="Disordered" evidence="5">
    <location>
        <begin position="60"/>
        <end position="80"/>
    </location>
</feature>
<sequence length="319" mass="34432">MVMPGLLDLPRLLAERWRGLGRGLIACCLLLALSACSAMPSADASEAELAAILAQLPDSSVPTGPNPFKTPSVPRNILPSRPANADSLGPVCQAMQPAIGREAYSMANFKPDVRSAWAHPTNFGDRAAVDRNGQPVDNRISLIVLHETVASADSAINFFQTPHPRDEDQASYHALIRRNGTIVYTVPPEKRAFGAGSSSFRGEAVRFNPKLPGSVNNFSLHVSLESPADGRDNRRRHSGYTARQYDSLALLAQQWMTTYTIPGDRITTHAAVDRSGSRMDPRSFQWARLAQRLQLLNEGTIPGCGDSAVSAAQLPASPN</sequence>
<evidence type="ECO:0000313" key="8">
    <source>
        <dbReference type="Proteomes" id="UP000001175"/>
    </source>
</evidence>
<dbReference type="InterPro" id="IPR036505">
    <property type="entry name" value="Amidase/PGRP_sf"/>
</dbReference>
<dbReference type="eggNOG" id="COG3023">
    <property type="taxonomic scope" value="Bacteria"/>
</dbReference>
<dbReference type="SMART" id="SM00644">
    <property type="entry name" value="Ami_2"/>
    <property type="match status" value="1"/>
</dbReference>
<evidence type="ECO:0000313" key="7">
    <source>
        <dbReference type="EMBL" id="BAD79956.1"/>
    </source>
</evidence>
<dbReference type="GO" id="GO:0009253">
    <property type="term" value="P:peptidoglycan catabolic process"/>
    <property type="evidence" value="ECO:0007669"/>
    <property type="project" value="InterPro"/>
</dbReference>
<gene>
    <name evidence="7" type="ordered locus">syc1766_d</name>
</gene>
<dbReference type="AlphaFoldDB" id="A0A0H3K417"/>